<comment type="caution">
    <text evidence="1">The sequence shown here is derived from an EMBL/GenBank/DDBJ whole genome shotgun (WGS) entry which is preliminary data.</text>
</comment>
<evidence type="ECO:0000313" key="2">
    <source>
        <dbReference type="Proteomes" id="UP000828390"/>
    </source>
</evidence>
<accession>A0A9D4M281</accession>
<organism evidence="1 2">
    <name type="scientific">Dreissena polymorpha</name>
    <name type="common">Zebra mussel</name>
    <name type="synonym">Mytilus polymorpha</name>
    <dbReference type="NCBI Taxonomy" id="45954"/>
    <lineage>
        <taxon>Eukaryota</taxon>
        <taxon>Metazoa</taxon>
        <taxon>Spiralia</taxon>
        <taxon>Lophotrochozoa</taxon>
        <taxon>Mollusca</taxon>
        <taxon>Bivalvia</taxon>
        <taxon>Autobranchia</taxon>
        <taxon>Heteroconchia</taxon>
        <taxon>Euheterodonta</taxon>
        <taxon>Imparidentia</taxon>
        <taxon>Neoheterodontei</taxon>
        <taxon>Myida</taxon>
        <taxon>Dreissenoidea</taxon>
        <taxon>Dreissenidae</taxon>
        <taxon>Dreissena</taxon>
    </lineage>
</organism>
<proteinExistence type="predicted"/>
<dbReference type="AlphaFoldDB" id="A0A9D4M281"/>
<sequence length="62" mass="6891">MSAGAALSQRRIFLLGSLFLLACVLACTRRLSWSLTPGKDLHFSLRDGLLVIKRSRVFESLV</sequence>
<reference evidence="1" key="1">
    <citation type="journal article" date="2019" name="bioRxiv">
        <title>The Genome of the Zebra Mussel, Dreissena polymorpha: A Resource for Invasive Species Research.</title>
        <authorList>
            <person name="McCartney M.A."/>
            <person name="Auch B."/>
            <person name="Kono T."/>
            <person name="Mallez S."/>
            <person name="Zhang Y."/>
            <person name="Obille A."/>
            <person name="Becker A."/>
            <person name="Abrahante J.E."/>
            <person name="Garbe J."/>
            <person name="Badalamenti J.P."/>
            <person name="Herman A."/>
            <person name="Mangelson H."/>
            <person name="Liachko I."/>
            <person name="Sullivan S."/>
            <person name="Sone E.D."/>
            <person name="Koren S."/>
            <person name="Silverstein K.A.T."/>
            <person name="Beckman K.B."/>
            <person name="Gohl D.M."/>
        </authorList>
    </citation>
    <scope>NUCLEOTIDE SEQUENCE</scope>
    <source>
        <strain evidence="1">Duluth1</strain>
        <tissue evidence="1">Whole animal</tissue>
    </source>
</reference>
<dbReference type="Proteomes" id="UP000828390">
    <property type="component" value="Unassembled WGS sequence"/>
</dbReference>
<keyword evidence="2" id="KW-1185">Reference proteome</keyword>
<evidence type="ECO:0000313" key="1">
    <source>
        <dbReference type="EMBL" id="KAH3869512.1"/>
    </source>
</evidence>
<reference evidence="1" key="2">
    <citation type="submission" date="2020-11" db="EMBL/GenBank/DDBJ databases">
        <authorList>
            <person name="McCartney M.A."/>
            <person name="Auch B."/>
            <person name="Kono T."/>
            <person name="Mallez S."/>
            <person name="Becker A."/>
            <person name="Gohl D.M."/>
            <person name="Silverstein K.A.T."/>
            <person name="Koren S."/>
            <person name="Bechman K.B."/>
            <person name="Herman A."/>
            <person name="Abrahante J.E."/>
            <person name="Garbe J."/>
        </authorList>
    </citation>
    <scope>NUCLEOTIDE SEQUENCE</scope>
    <source>
        <strain evidence="1">Duluth1</strain>
        <tissue evidence="1">Whole animal</tissue>
    </source>
</reference>
<protein>
    <submittedName>
        <fullName evidence="1">Uncharacterized protein</fullName>
    </submittedName>
</protein>
<name>A0A9D4M281_DREPO</name>
<gene>
    <name evidence="1" type="ORF">DPMN_032681</name>
</gene>
<dbReference type="EMBL" id="JAIWYP010000002">
    <property type="protein sequence ID" value="KAH3869512.1"/>
    <property type="molecule type" value="Genomic_DNA"/>
</dbReference>